<name>A0A016QN34_9DEIO</name>
<evidence type="ECO:0000313" key="1">
    <source>
        <dbReference type="EMBL" id="EYB67525.1"/>
    </source>
</evidence>
<dbReference type="eggNOG" id="ENOG5031V9F">
    <property type="taxonomic scope" value="Bacteria"/>
</dbReference>
<keyword evidence="2" id="KW-1185">Reference proteome</keyword>
<organism evidence="1 2">
    <name type="scientific">Deinococcus phoenicis</name>
    <dbReference type="NCBI Taxonomy" id="1476583"/>
    <lineage>
        <taxon>Bacteria</taxon>
        <taxon>Thermotogati</taxon>
        <taxon>Deinococcota</taxon>
        <taxon>Deinococci</taxon>
        <taxon>Deinococcales</taxon>
        <taxon>Deinococcaceae</taxon>
        <taxon>Deinococcus</taxon>
    </lineage>
</organism>
<comment type="caution">
    <text evidence="1">The sequence shown here is derived from an EMBL/GenBank/DDBJ whole genome shotgun (WGS) entry which is preliminary data.</text>
</comment>
<gene>
    <name evidence="1" type="ORF">DEIPH_ctg037orf0005</name>
</gene>
<protein>
    <submittedName>
        <fullName evidence="1">Uncharacterized protein</fullName>
    </submittedName>
</protein>
<dbReference type="RefSeq" id="WP_235183234.1">
    <property type="nucleotide sequence ID" value="NZ_JHAC01000036.1"/>
</dbReference>
<accession>A0A016QN34</accession>
<evidence type="ECO:0000313" key="2">
    <source>
        <dbReference type="Proteomes" id="UP000020492"/>
    </source>
</evidence>
<dbReference type="PATRIC" id="fig|1476583.3.peg.2399"/>
<sequence>MLTPRHALALGSLLLPAAQGQASQEQTGQQQALALASAYATYFTAQTYRDYCAQKDPASAGRSRQAFTAWTQRQGLTQFEPQLSRLLGADVLAQLKAQVRDSQGDLVAALQKLGPASQVCGVYAQQLGTAAFDVKAKVPNLGALLAGQTTVNTGTTTGKTSGQTQAAAGVSTVYSVAQLSTLAGQTLAALPKGTSGSAAEEAVLKRLRSLGAQVAVTGTVAPRFDALDQEDDRRTARWGIYCYELTEDDALDPLRGKAATVVGSVSEFDRDTGFTLRNCRVLNASAAAGLKKSSLPVADVGWRFKNQPAEKFLVAAGKGLQDSQILGVYLYPSTVVGVGGMTYPSYPPLLFLKDGTVYNDPSWAPDSFNVALSRQLEPQKWGQWTRQGQNFLVKWGDGETQTVKVTRDLTMPPAPAGTKLSGNFRTIGGGGNSALGGDVTVAVSSDYTFTPQGTFKGGRSAGATTSNVTAASQSSTSGKYSVSRYGITLNYADGGQKRLFFYRMSKDVIHIGGSDYVQ</sequence>
<dbReference type="EMBL" id="JHAC01000036">
    <property type="protein sequence ID" value="EYB67525.1"/>
    <property type="molecule type" value="Genomic_DNA"/>
</dbReference>
<proteinExistence type="predicted"/>
<dbReference type="AlphaFoldDB" id="A0A016QN34"/>
<dbReference type="Proteomes" id="UP000020492">
    <property type="component" value="Unassembled WGS sequence"/>
</dbReference>
<reference evidence="1 2" key="1">
    <citation type="submission" date="2014-03" db="EMBL/GenBank/DDBJ databases">
        <title>Draft genome sequence of Deinococcus phoenicis 1P10ME.</title>
        <authorList>
            <person name="Stepanov V.G."/>
            <person name="Vaishampayan P."/>
            <person name="Venkateswaran K."/>
            <person name="Fox G.E."/>
        </authorList>
    </citation>
    <scope>NUCLEOTIDE SEQUENCE [LARGE SCALE GENOMIC DNA]</scope>
    <source>
        <strain evidence="1 2">1P10ME</strain>
    </source>
</reference>